<evidence type="ECO:0000256" key="2">
    <source>
        <dbReference type="ARBA" id="ARBA00022448"/>
    </source>
</evidence>
<evidence type="ECO:0000256" key="7">
    <source>
        <dbReference type="ARBA" id="ARBA00023010"/>
    </source>
</evidence>
<dbReference type="GO" id="GO:0009306">
    <property type="term" value="P:protein secretion"/>
    <property type="evidence" value="ECO:0007669"/>
    <property type="project" value="UniProtKB-UniRule"/>
</dbReference>
<keyword evidence="5 9" id="KW-0653">Protein transport</keyword>
<evidence type="ECO:0000313" key="11">
    <source>
        <dbReference type="Proteomes" id="UP000772181"/>
    </source>
</evidence>
<keyword evidence="4 9" id="KW-0812">Transmembrane</keyword>
<keyword evidence="8 9" id="KW-0472">Membrane</keyword>
<dbReference type="InterPro" id="IPR001901">
    <property type="entry name" value="Translocase_SecE/Sec61-g"/>
</dbReference>
<comment type="subcellular location">
    <subcellularLocation>
        <location evidence="9">Cell membrane</location>
        <topology evidence="9">Single-pass membrane protein</topology>
    </subcellularLocation>
    <subcellularLocation>
        <location evidence="1">Membrane</location>
    </subcellularLocation>
</comment>
<sequence length="61" mass="6902">MFSKCRDFLSEVKMEMKKLSVPNRKETIASTSIVIITVFIIAFFLGIVDLGLSHVIETIIK</sequence>
<name>A0A933LPQ8_UNCTE</name>
<proteinExistence type="inferred from homology"/>
<dbReference type="Pfam" id="PF00584">
    <property type="entry name" value="SecE"/>
    <property type="match status" value="1"/>
</dbReference>
<feature type="transmembrane region" description="Helical" evidence="9">
    <location>
        <begin position="28"/>
        <end position="52"/>
    </location>
</feature>
<reference evidence="10" key="1">
    <citation type="submission" date="2020-07" db="EMBL/GenBank/DDBJ databases">
        <title>Huge and variable diversity of episymbiotic CPR bacteria and DPANN archaea in groundwater ecosystems.</title>
        <authorList>
            <person name="He C.Y."/>
            <person name="Keren R."/>
            <person name="Whittaker M."/>
            <person name="Farag I.F."/>
            <person name="Doudna J."/>
            <person name="Cate J.H.D."/>
            <person name="Banfield J.F."/>
        </authorList>
    </citation>
    <scope>NUCLEOTIDE SEQUENCE</scope>
    <source>
        <strain evidence="10">NC_groundwater_1482_Ag_S-0.65um_47_24</strain>
    </source>
</reference>
<evidence type="ECO:0000313" key="10">
    <source>
        <dbReference type="EMBL" id="MBI4595378.1"/>
    </source>
</evidence>
<dbReference type="GO" id="GO:0005886">
    <property type="term" value="C:plasma membrane"/>
    <property type="evidence" value="ECO:0007669"/>
    <property type="project" value="UniProtKB-SubCell"/>
</dbReference>
<dbReference type="InterPro" id="IPR005807">
    <property type="entry name" value="SecE_bac"/>
</dbReference>
<comment type="caution">
    <text evidence="10">The sequence shown here is derived from an EMBL/GenBank/DDBJ whole genome shotgun (WGS) entry which is preliminary data.</text>
</comment>
<dbReference type="InterPro" id="IPR038379">
    <property type="entry name" value="SecE_sf"/>
</dbReference>
<dbReference type="Proteomes" id="UP000772181">
    <property type="component" value="Unassembled WGS sequence"/>
</dbReference>
<dbReference type="GO" id="GO:0043952">
    <property type="term" value="P:protein transport by the Sec complex"/>
    <property type="evidence" value="ECO:0007669"/>
    <property type="project" value="UniProtKB-UniRule"/>
</dbReference>
<dbReference type="GO" id="GO:0065002">
    <property type="term" value="P:intracellular protein transmembrane transport"/>
    <property type="evidence" value="ECO:0007669"/>
    <property type="project" value="UniProtKB-UniRule"/>
</dbReference>
<dbReference type="HAMAP" id="MF_00422">
    <property type="entry name" value="SecE"/>
    <property type="match status" value="1"/>
</dbReference>
<accession>A0A933LPQ8</accession>
<dbReference type="EMBL" id="JACQWF010000146">
    <property type="protein sequence ID" value="MBI4595378.1"/>
    <property type="molecule type" value="Genomic_DNA"/>
</dbReference>
<protein>
    <recommendedName>
        <fullName evidence="9">Protein translocase subunit SecE</fullName>
    </recommendedName>
</protein>
<keyword evidence="2 9" id="KW-0813">Transport</keyword>
<dbReference type="PANTHER" id="PTHR33910:SF1">
    <property type="entry name" value="PROTEIN TRANSLOCASE SUBUNIT SECE"/>
    <property type="match status" value="1"/>
</dbReference>
<comment type="function">
    <text evidence="9">Essential subunit of the Sec protein translocation channel SecYEG. Clamps together the 2 halves of SecY. May contact the channel plug during translocation.</text>
</comment>
<comment type="subunit">
    <text evidence="9">Component of the Sec protein translocase complex. Heterotrimer consisting of SecY, SecE and SecG subunits. The heterotrimers can form oligomers, although 1 heterotrimer is thought to be able to translocate proteins. Interacts with the ribosome. Interacts with SecDF, and other proteins may be involved. Interacts with SecA.</text>
</comment>
<evidence type="ECO:0000256" key="8">
    <source>
        <dbReference type="ARBA" id="ARBA00023136"/>
    </source>
</evidence>
<dbReference type="AlphaFoldDB" id="A0A933LPQ8"/>
<gene>
    <name evidence="9 10" type="primary">secE</name>
    <name evidence="10" type="ORF">HY730_03260</name>
</gene>
<keyword evidence="3 9" id="KW-1003">Cell membrane</keyword>
<dbReference type="Gene3D" id="1.20.5.1030">
    <property type="entry name" value="Preprotein translocase secy subunit"/>
    <property type="match status" value="1"/>
</dbReference>
<evidence type="ECO:0000256" key="1">
    <source>
        <dbReference type="ARBA" id="ARBA00004370"/>
    </source>
</evidence>
<keyword evidence="7 9" id="KW-0811">Translocation</keyword>
<comment type="similarity">
    <text evidence="9">Belongs to the SecE/SEC61-gamma family.</text>
</comment>
<dbReference type="GO" id="GO:0008320">
    <property type="term" value="F:protein transmembrane transporter activity"/>
    <property type="evidence" value="ECO:0007669"/>
    <property type="project" value="UniProtKB-UniRule"/>
</dbReference>
<dbReference type="NCBIfam" id="TIGR00964">
    <property type="entry name" value="secE_bact"/>
    <property type="match status" value="1"/>
</dbReference>
<keyword evidence="6 9" id="KW-1133">Transmembrane helix</keyword>
<evidence type="ECO:0000256" key="9">
    <source>
        <dbReference type="HAMAP-Rule" id="MF_00422"/>
    </source>
</evidence>
<evidence type="ECO:0000256" key="5">
    <source>
        <dbReference type="ARBA" id="ARBA00022927"/>
    </source>
</evidence>
<dbReference type="PANTHER" id="PTHR33910">
    <property type="entry name" value="PROTEIN TRANSLOCASE SUBUNIT SECE"/>
    <property type="match status" value="1"/>
</dbReference>
<organism evidence="10 11">
    <name type="scientific">Tectimicrobiota bacterium</name>
    <dbReference type="NCBI Taxonomy" id="2528274"/>
    <lineage>
        <taxon>Bacteria</taxon>
        <taxon>Pseudomonadati</taxon>
        <taxon>Nitrospinota/Tectimicrobiota group</taxon>
        <taxon>Candidatus Tectimicrobiota</taxon>
    </lineage>
</organism>
<evidence type="ECO:0000256" key="6">
    <source>
        <dbReference type="ARBA" id="ARBA00022989"/>
    </source>
</evidence>
<evidence type="ECO:0000256" key="3">
    <source>
        <dbReference type="ARBA" id="ARBA00022475"/>
    </source>
</evidence>
<evidence type="ECO:0000256" key="4">
    <source>
        <dbReference type="ARBA" id="ARBA00022692"/>
    </source>
</evidence>
<dbReference type="GO" id="GO:0006605">
    <property type="term" value="P:protein targeting"/>
    <property type="evidence" value="ECO:0007669"/>
    <property type="project" value="UniProtKB-UniRule"/>
</dbReference>